<name>A0A5C7FKB7_9BACT</name>
<feature type="domain" description="Cohesin" evidence="3">
    <location>
        <begin position="60"/>
        <end position="168"/>
    </location>
</feature>
<dbReference type="Proteomes" id="UP000321907">
    <property type="component" value="Unassembled WGS sequence"/>
</dbReference>
<dbReference type="Pfam" id="PF00963">
    <property type="entry name" value="Cohesin"/>
    <property type="match status" value="1"/>
</dbReference>
<sequence length="192" mass="21010">MMKYLLSSSLLMVILSCSSSATNAQQNGEAVMGKVNPRTPLRQESDQAGNSSPALIMRMGEAKAKKGQLVCLPVEATGFNNLIGLQYTMRFDSAALEYKSIRATSLPGYGADNFGTRFAERGVVSTLWTDLSLKGVTKEDNYKMFEICFINLQDKGQETEVRFSDGPTSFEVVAADMAELRFVYANGKVTSK</sequence>
<dbReference type="OrthoDB" id="1494714at2"/>
<evidence type="ECO:0000256" key="2">
    <source>
        <dbReference type="SAM" id="SignalP"/>
    </source>
</evidence>
<proteinExistence type="predicted"/>
<protein>
    <recommendedName>
        <fullName evidence="3">Cohesin domain-containing protein</fullName>
    </recommendedName>
</protein>
<evidence type="ECO:0000313" key="5">
    <source>
        <dbReference type="Proteomes" id="UP000321907"/>
    </source>
</evidence>
<evidence type="ECO:0000256" key="1">
    <source>
        <dbReference type="SAM" id="MobiDB-lite"/>
    </source>
</evidence>
<dbReference type="RefSeq" id="WP_147932016.1">
    <property type="nucleotide sequence ID" value="NZ_VOXD01000031.1"/>
</dbReference>
<dbReference type="GO" id="GO:0030246">
    <property type="term" value="F:carbohydrate binding"/>
    <property type="evidence" value="ECO:0007669"/>
    <property type="project" value="InterPro"/>
</dbReference>
<feature type="region of interest" description="Disordered" evidence="1">
    <location>
        <begin position="27"/>
        <end position="50"/>
    </location>
</feature>
<dbReference type="EMBL" id="VOXD01000031">
    <property type="protein sequence ID" value="TXF87806.1"/>
    <property type="molecule type" value="Genomic_DNA"/>
</dbReference>
<feature type="signal peptide" evidence="2">
    <location>
        <begin position="1"/>
        <end position="24"/>
    </location>
</feature>
<accession>A0A5C7FKB7</accession>
<gene>
    <name evidence="4" type="ORF">FUA23_17255</name>
</gene>
<organism evidence="4 5">
    <name type="scientific">Neolewinella aurantiaca</name>
    <dbReference type="NCBI Taxonomy" id="2602767"/>
    <lineage>
        <taxon>Bacteria</taxon>
        <taxon>Pseudomonadati</taxon>
        <taxon>Bacteroidota</taxon>
        <taxon>Saprospiria</taxon>
        <taxon>Saprospirales</taxon>
        <taxon>Lewinellaceae</taxon>
        <taxon>Neolewinella</taxon>
    </lineage>
</organism>
<dbReference type="SUPFAM" id="SSF49384">
    <property type="entry name" value="Carbohydrate-binding domain"/>
    <property type="match status" value="1"/>
</dbReference>
<keyword evidence="5" id="KW-1185">Reference proteome</keyword>
<dbReference type="InterPro" id="IPR002102">
    <property type="entry name" value="Cohesin_dom"/>
</dbReference>
<dbReference type="InterPro" id="IPR008965">
    <property type="entry name" value="CBM2/CBM3_carb-bd_dom_sf"/>
</dbReference>
<evidence type="ECO:0000313" key="4">
    <source>
        <dbReference type="EMBL" id="TXF87806.1"/>
    </source>
</evidence>
<dbReference type="AlphaFoldDB" id="A0A5C7FKB7"/>
<dbReference type="GO" id="GO:0000272">
    <property type="term" value="P:polysaccharide catabolic process"/>
    <property type="evidence" value="ECO:0007669"/>
    <property type="project" value="InterPro"/>
</dbReference>
<feature type="chain" id="PRO_5022839878" description="Cohesin domain-containing protein" evidence="2">
    <location>
        <begin position="25"/>
        <end position="192"/>
    </location>
</feature>
<keyword evidence="2" id="KW-0732">Signal</keyword>
<dbReference type="PROSITE" id="PS51257">
    <property type="entry name" value="PROKAR_LIPOPROTEIN"/>
    <property type="match status" value="1"/>
</dbReference>
<comment type="caution">
    <text evidence="4">The sequence shown here is derived from an EMBL/GenBank/DDBJ whole genome shotgun (WGS) entry which is preliminary data.</text>
</comment>
<evidence type="ECO:0000259" key="3">
    <source>
        <dbReference type="Pfam" id="PF00963"/>
    </source>
</evidence>
<dbReference type="Gene3D" id="2.60.40.680">
    <property type="match status" value="1"/>
</dbReference>
<reference evidence="4 5" key="1">
    <citation type="submission" date="2019-08" db="EMBL/GenBank/DDBJ databases">
        <title>Lewinella sp. strain SSH13 Genome sequencing and assembly.</title>
        <authorList>
            <person name="Kim I."/>
        </authorList>
    </citation>
    <scope>NUCLEOTIDE SEQUENCE [LARGE SCALE GENOMIC DNA]</scope>
    <source>
        <strain evidence="4 5">SSH13</strain>
    </source>
</reference>